<dbReference type="VEuPathDB" id="VectorBase:AALB001707"/>
<dbReference type="InterPro" id="IPR043030">
    <property type="entry name" value="BGBP_N_sf"/>
</dbReference>
<dbReference type="AlphaFoldDB" id="A0A182F5G4"/>
<dbReference type="KEGG" id="aali:118457427"/>
<dbReference type="RefSeq" id="XP_035774901.1">
    <property type="nucleotide sequence ID" value="XM_035919008.1"/>
</dbReference>
<name>A0A182F5G4_ANOAL</name>
<proteinExistence type="predicted"/>
<organism evidence="1 2">
    <name type="scientific">Anopheles albimanus</name>
    <name type="common">New world malaria mosquito</name>
    <dbReference type="NCBI Taxonomy" id="7167"/>
    <lineage>
        <taxon>Eukaryota</taxon>
        <taxon>Metazoa</taxon>
        <taxon>Ecdysozoa</taxon>
        <taxon>Arthropoda</taxon>
        <taxon>Hexapoda</taxon>
        <taxon>Insecta</taxon>
        <taxon>Pterygota</taxon>
        <taxon>Neoptera</taxon>
        <taxon>Endopterygota</taxon>
        <taxon>Diptera</taxon>
        <taxon>Nematocera</taxon>
        <taxon>Culicoidea</taxon>
        <taxon>Culicidae</taxon>
        <taxon>Anophelinae</taxon>
        <taxon>Anopheles</taxon>
    </lineage>
</organism>
<dbReference type="GeneID" id="118457427"/>
<reference evidence="1" key="2">
    <citation type="submission" date="2022-08" db="UniProtKB">
        <authorList>
            <consortium name="EnsemblMetazoa"/>
        </authorList>
    </citation>
    <scope>IDENTIFICATION</scope>
    <source>
        <strain evidence="1">STECLA/ALBI9_A</strain>
    </source>
</reference>
<dbReference type="RefSeq" id="XP_035774902.1">
    <property type="nucleotide sequence ID" value="XM_035919009.1"/>
</dbReference>
<dbReference type="InterPro" id="IPR031756">
    <property type="entry name" value="BGBP_N"/>
</dbReference>
<reference evidence="1 2" key="1">
    <citation type="journal article" date="2017" name="G3 (Bethesda)">
        <title>The Physical Genome Mapping of Anopheles albimanus Corrected Scaffold Misassemblies and Identified Interarm Rearrangements in Genus Anopheles.</title>
        <authorList>
            <person name="Artemov G.N."/>
            <person name="Peery A.N."/>
            <person name="Jiang X."/>
            <person name="Tu Z."/>
            <person name="Stegniy V.N."/>
            <person name="Sharakhova M.V."/>
            <person name="Sharakhov I.V."/>
        </authorList>
    </citation>
    <scope>NUCLEOTIDE SEQUENCE [LARGE SCALE GENOMIC DNA]</scope>
    <source>
        <strain evidence="1 2">ALBI9_A</strain>
    </source>
</reference>
<keyword evidence="2" id="KW-1185">Reference proteome</keyword>
<protein>
    <submittedName>
        <fullName evidence="1">Uncharacterized protein</fullName>
    </submittedName>
</protein>
<dbReference type="GO" id="GO:0030246">
    <property type="term" value="F:carbohydrate binding"/>
    <property type="evidence" value="ECO:0007669"/>
    <property type="project" value="InterPro"/>
</dbReference>
<dbReference type="Proteomes" id="UP000069272">
    <property type="component" value="Chromosome 2L"/>
</dbReference>
<evidence type="ECO:0000313" key="2">
    <source>
        <dbReference type="Proteomes" id="UP000069272"/>
    </source>
</evidence>
<dbReference type="OrthoDB" id="7721781at2759"/>
<dbReference type="VEuPathDB" id="VectorBase:AALB20_028398"/>
<evidence type="ECO:0000313" key="1">
    <source>
        <dbReference type="EnsemblMetazoa" id="AALB001707-PA"/>
    </source>
</evidence>
<dbReference type="PROSITE" id="PS51969">
    <property type="entry name" value="CBM39"/>
    <property type="match status" value="1"/>
</dbReference>
<accession>A0A182F5G4</accession>
<dbReference type="Gene3D" id="2.60.40.2140">
    <property type="entry name" value="Beta-1,3-glucan-recognition protein, N-terminal domain"/>
    <property type="match status" value="1"/>
</dbReference>
<sequence>MQFILTTFLLGTIHLTAGGFLDWFRSNPEQDVHRVGPVHIEVLVPKGIRLWTHYNPDLQLFGVELYVKYYEGQTEALECALCQNTSVPVYGKFLLQDDEIEARAGDVLEYVIITSDGETDMRHRMRRTVVQDDLIRIRDRPCDCTALQSLDLLLEPATEVELLERMIHRVLANRSRSCESLSKWLVLRVEPRNELADVAEHVRTVVHRMMRVAVLLDTDGARLATFNPTELIDRVEDHPDGIAFRVRSVMEKLKLLQLLQSSRLMVDYDGIFSAGPQNSDEERD</sequence>
<dbReference type="EnsemblMetazoa" id="AALB001707-RA">
    <property type="protein sequence ID" value="AALB001707-PA"/>
    <property type="gene ID" value="AALB001707"/>
</dbReference>
<dbReference type="Pfam" id="PF15886">
    <property type="entry name" value="CBM39"/>
    <property type="match status" value="1"/>
</dbReference>